<proteinExistence type="predicted"/>
<organism evidence="4 5">
    <name type="scientific">Diploscapter pachys</name>
    <dbReference type="NCBI Taxonomy" id="2018661"/>
    <lineage>
        <taxon>Eukaryota</taxon>
        <taxon>Metazoa</taxon>
        <taxon>Ecdysozoa</taxon>
        <taxon>Nematoda</taxon>
        <taxon>Chromadorea</taxon>
        <taxon>Rhabditida</taxon>
        <taxon>Rhabditina</taxon>
        <taxon>Rhabditomorpha</taxon>
        <taxon>Rhabditoidea</taxon>
        <taxon>Rhabditidae</taxon>
        <taxon>Diploscapter</taxon>
    </lineage>
</organism>
<dbReference type="SMART" id="SM00360">
    <property type="entry name" value="RRM"/>
    <property type="match status" value="1"/>
</dbReference>
<dbReference type="Gene3D" id="3.30.70.330">
    <property type="match status" value="1"/>
</dbReference>
<gene>
    <name evidence="4" type="ORF">WR25_10498</name>
</gene>
<dbReference type="InterPro" id="IPR035979">
    <property type="entry name" value="RBD_domain_sf"/>
</dbReference>
<dbReference type="InterPro" id="IPR012677">
    <property type="entry name" value="Nucleotide-bd_a/b_plait_sf"/>
</dbReference>
<dbReference type="InterPro" id="IPR052600">
    <property type="entry name" value="Nuc_rcpt_coact/corep"/>
</dbReference>
<dbReference type="Pfam" id="PF00076">
    <property type="entry name" value="RRM_1"/>
    <property type="match status" value="1"/>
</dbReference>
<feature type="domain" description="RRM" evidence="3">
    <location>
        <begin position="103"/>
        <end position="174"/>
    </location>
</feature>
<dbReference type="EMBL" id="LIAE01010038">
    <property type="protein sequence ID" value="PAV66765.1"/>
    <property type="molecule type" value="Genomic_DNA"/>
</dbReference>
<feature type="compositionally biased region" description="Polar residues" evidence="2">
    <location>
        <begin position="454"/>
        <end position="473"/>
    </location>
</feature>
<evidence type="ECO:0000313" key="4">
    <source>
        <dbReference type="EMBL" id="PAV66765.1"/>
    </source>
</evidence>
<dbReference type="AlphaFoldDB" id="A0A2A2JYI9"/>
<protein>
    <recommendedName>
        <fullName evidence="3">RRM domain-containing protein</fullName>
    </recommendedName>
</protein>
<accession>A0A2A2JYI9</accession>
<feature type="region of interest" description="Disordered" evidence="2">
    <location>
        <begin position="408"/>
        <end position="473"/>
    </location>
</feature>
<evidence type="ECO:0000313" key="5">
    <source>
        <dbReference type="Proteomes" id="UP000218231"/>
    </source>
</evidence>
<dbReference type="InterPro" id="IPR000504">
    <property type="entry name" value="RRM_dom"/>
</dbReference>
<evidence type="ECO:0000259" key="3">
    <source>
        <dbReference type="PROSITE" id="PS50102"/>
    </source>
</evidence>
<name>A0A2A2JYI9_9BILA</name>
<dbReference type="PROSITE" id="PS00028">
    <property type="entry name" value="ZINC_FINGER_C2H2_1"/>
    <property type="match status" value="1"/>
</dbReference>
<dbReference type="GO" id="GO:0003723">
    <property type="term" value="F:RNA binding"/>
    <property type="evidence" value="ECO:0007669"/>
    <property type="project" value="UniProtKB-UniRule"/>
</dbReference>
<evidence type="ECO:0000256" key="2">
    <source>
        <dbReference type="SAM" id="MobiDB-lite"/>
    </source>
</evidence>
<dbReference type="InterPro" id="IPR013087">
    <property type="entry name" value="Znf_C2H2_type"/>
</dbReference>
<feature type="compositionally biased region" description="Polar residues" evidence="2">
    <location>
        <begin position="408"/>
        <end position="434"/>
    </location>
</feature>
<feature type="region of interest" description="Disordered" evidence="2">
    <location>
        <begin position="177"/>
        <end position="218"/>
    </location>
</feature>
<dbReference type="PANTHER" id="PTHR23295">
    <property type="entry name" value="NUCLEAR RECEPTOR COACTIVATOR 5-RELATED"/>
    <property type="match status" value="1"/>
</dbReference>
<dbReference type="Proteomes" id="UP000218231">
    <property type="component" value="Unassembled WGS sequence"/>
</dbReference>
<keyword evidence="5" id="KW-1185">Reference proteome</keyword>
<dbReference type="SUPFAM" id="SSF54928">
    <property type="entry name" value="RNA-binding domain, RBD"/>
    <property type="match status" value="1"/>
</dbReference>
<dbReference type="PROSITE" id="PS50102">
    <property type="entry name" value="RRM"/>
    <property type="match status" value="1"/>
</dbReference>
<sequence>MSEYGQPAPGGYNYPDQATLAMYGQSAQSFGMTGVQQFQQPMVQQQPVVQQPQVNPFYGTARPTFGEDGKGLPYSTMLNTISSSKNEDISYDTSSKDPAMIRARLFVGNINKVGVIRDDLIKLFKPYGRLIALAYFKGYAFVQFAEAAEADMACKKCHGMRFMGTILDCHLAVIGPPQHSRKREDSDRDRDRDRDSSRKRSADDRSDRDREKSRSSKAVKDEFDEVAELNRLNRVAAMNDQTTDDDLAVTEMADTLICGQCRFVTCEYEAFKDHRIAGCARRKFDDEPKRIKCATCNQRFLSCWALLEHLTDFHRMMLFRLEDMTPEEMEQMKNQPAQGMSSMAGGMQSMQQPMQMGMAQMNMQQMQQQMPIQMNMQQVPQQQPVNPNAIVQAAPILYQTQQQQGSIPSVAASMSNSSGANTPSTSIQDYTASPGNPPDPAAVCTMSTEPVPGSSISTSEQQANPSSATNFLG</sequence>
<reference evidence="4 5" key="1">
    <citation type="journal article" date="2017" name="Curr. Biol.">
        <title>Genome architecture and evolution of a unichromosomal asexual nematode.</title>
        <authorList>
            <person name="Fradin H."/>
            <person name="Zegar C."/>
            <person name="Gutwein M."/>
            <person name="Lucas J."/>
            <person name="Kovtun M."/>
            <person name="Corcoran D."/>
            <person name="Baugh L.R."/>
            <person name="Kiontke K."/>
            <person name="Gunsalus K."/>
            <person name="Fitch D.H."/>
            <person name="Piano F."/>
        </authorList>
    </citation>
    <scope>NUCLEOTIDE SEQUENCE [LARGE SCALE GENOMIC DNA]</scope>
    <source>
        <strain evidence="4">PF1309</strain>
    </source>
</reference>
<keyword evidence="1" id="KW-0694">RNA-binding</keyword>
<feature type="compositionally biased region" description="Basic and acidic residues" evidence="2">
    <location>
        <begin position="182"/>
        <end position="218"/>
    </location>
</feature>
<dbReference type="STRING" id="2018661.A0A2A2JYI9"/>
<evidence type="ECO:0000256" key="1">
    <source>
        <dbReference type="PROSITE-ProRule" id="PRU00176"/>
    </source>
</evidence>
<dbReference type="PANTHER" id="PTHR23295:SF6">
    <property type="entry name" value="NEOSIN, ISOFORM A"/>
    <property type="match status" value="1"/>
</dbReference>
<comment type="caution">
    <text evidence="4">The sequence shown here is derived from an EMBL/GenBank/DDBJ whole genome shotgun (WGS) entry which is preliminary data.</text>
</comment>